<dbReference type="OrthoDB" id="1410009at2759"/>
<keyword evidence="1" id="KW-0238">DNA-binding</keyword>
<evidence type="ECO:0000256" key="2">
    <source>
        <dbReference type="ARBA" id="ARBA00023242"/>
    </source>
</evidence>
<name>A0A6V7VBG5_MELEN</name>
<protein>
    <submittedName>
        <fullName evidence="3">Uncharacterized protein</fullName>
    </submittedName>
</protein>
<dbReference type="Proteomes" id="UP000580250">
    <property type="component" value="Unassembled WGS sequence"/>
</dbReference>
<dbReference type="GO" id="GO:0000974">
    <property type="term" value="C:Prp19 complex"/>
    <property type="evidence" value="ECO:0007669"/>
    <property type="project" value="InterPro"/>
</dbReference>
<dbReference type="GO" id="GO:0000398">
    <property type="term" value="P:mRNA splicing, via spliceosome"/>
    <property type="evidence" value="ECO:0007669"/>
    <property type="project" value="InterPro"/>
</dbReference>
<dbReference type="InterPro" id="IPR047242">
    <property type="entry name" value="CDC5L/Cef1"/>
</dbReference>
<evidence type="ECO:0000313" key="4">
    <source>
        <dbReference type="Proteomes" id="UP000580250"/>
    </source>
</evidence>
<reference evidence="3 4" key="1">
    <citation type="submission" date="2020-08" db="EMBL/GenBank/DDBJ databases">
        <authorList>
            <person name="Koutsovoulos G."/>
            <person name="Danchin GJ E."/>
        </authorList>
    </citation>
    <scope>NUCLEOTIDE SEQUENCE [LARGE SCALE GENOMIC DNA]</scope>
</reference>
<dbReference type="GO" id="GO:0005681">
    <property type="term" value="C:spliceosomal complex"/>
    <property type="evidence" value="ECO:0007669"/>
    <property type="project" value="TreeGrafter"/>
</dbReference>
<dbReference type="GO" id="GO:0000977">
    <property type="term" value="F:RNA polymerase II transcription regulatory region sequence-specific DNA binding"/>
    <property type="evidence" value="ECO:0007669"/>
    <property type="project" value="TreeGrafter"/>
</dbReference>
<sequence length="209" mass="24122">MKKHRLMDYNNEIPFEKQVTAGFHDLSEDRFDKNEDLPESIFGENHEKKRSKLILPEPQISDKELEDIIKIGHVSDSVRELVDDSHIERKEDSPTTLLHDYNESARINAFSARTQRAAVEDVDTTVAKADDLIKSEMYSLIEWNVEGKEPPPKQIYSKEAMELAKKMIDIEATKMAEAEDIELKLDSQMWQSISVSFRMTHATKMQKLG</sequence>
<dbReference type="EMBL" id="CAJEWN010000198">
    <property type="protein sequence ID" value="CAD2172299.1"/>
    <property type="molecule type" value="Genomic_DNA"/>
</dbReference>
<proteinExistence type="predicted"/>
<accession>A0A6V7VBG5</accession>
<comment type="caution">
    <text evidence="3">The sequence shown here is derived from an EMBL/GenBank/DDBJ whole genome shotgun (WGS) entry which is preliminary data.</text>
</comment>
<dbReference type="GO" id="GO:0000981">
    <property type="term" value="F:DNA-binding transcription factor activity, RNA polymerase II-specific"/>
    <property type="evidence" value="ECO:0007669"/>
    <property type="project" value="TreeGrafter"/>
</dbReference>
<evidence type="ECO:0000313" key="3">
    <source>
        <dbReference type="EMBL" id="CAD2172299.1"/>
    </source>
</evidence>
<organism evidence="3 4">
    <name type="scientific">Meloidogyne enterolobii</name>
    <name type="common">Root-knot nematode worm</name>
    <name type="synonym">Meloidogyne mayaguensis</name>
    <dbReference type="NCBI Taxonomy" id="390850"/>
    <lineage>
        <taxon>Eukaryota</taxon>
        <taxon>Metazoa</taxon>
        <taxon>Ecdysozoa</taxon>
        <taxon>Nematoda</taxon>
        <taxon>Chromadorea</taxon>
        <taxon>Rhabditida</taxon>
        <taxon>Tylenchina</taxon>
        <taxon>Tylenchomorpha</taxon>
        <taxon>Tylenchoidea</taxon>
        <taxon>Meloidogynidae</taxon>
        <taxon>Meloidogyninae</taxon>
        <taxon>Meloidogyne</taxon>
    </lineage>
</organism>
<dbReference type="AlphaFoldDB" id="A0A6V7VBG5"/>
<dbReference type="PANTHER" id="PTHR45885:SF1">
    <property type="entry name" value="CELL DIVISION CYCLE 5-LIKE PROTEIN"/>
    <property type="match status" value="1"/>
</dbReference>
<keyword evidence="2" id="KW-0539">Nucleus</keyword>
<dbReference type="PANTHER" id="PTHR45885">
    <property type="entry name" value="CELL DIVISION CYCLE 5-LIKE PROTEIN"/>
    <property type="match status" value="1"/>
</dbReference>
<gene>
    <name evidence="3" type="ORF">MENT_LOCUS23839</name>
</gene>
<evidence type="ECO:0000256" key="1">
    <source>
        <dbReference type="ARBA" id="ARBA00023125"/>
    </source>
</evidence>